<name>A0A7Y9I521_9ACTN</name>
<keyword evidence="1" id="KW-1133">Transmembrane helix</keyword>
<reference evidence="2 3" key="1">
    <citation type="submission" date="2020-07" db="EMBL/GenBank/DDBJ databases">
        <title>Sequencing the genomes of 1000 actinobacteria strains.</title>
        <authorList>
            <person name="Klenk H.-P."/>
        </authorList>
    </citation>
    <scope>NUCLEOTIDE SEQUENCE [LARGE SCALE GENOMIC DNA]</scope>
    <source>
        <strain evidence="2 3">DSM 22083</strain>
    </source>
</reference>
<feature type="transmembrane region" description="Helical" evidence="1">
    <location>
        <begin position="33"/>
        <end position="51"/>
    </location>
</feature>
<keyword evidence="1" id="KW-0812">Transmembrane</keyword>
<dbReference type="AlphaFoldDB" id="A0A7Y9I521"/>
<protein>
    <submittedName>
        <fullName evidence="2">Drug/metabolite transporter (DMT)-like permease</fullName>
    </submittedName>
</protein>
<sequence length="74" mass="8093">MGIGLGVLLGIIGAIFLFNAIDFPESWPIDESVLGWIFLIGGLVVLVLGIIQQTMRTRTKQTVERRTDTPPPEA</sequence>
<evidence type="ECO:0000256" key="1">
    <source>
        <dbReference type="SAM" id="Phobius"/>
    </source>
</evidence>
<organism evidence="2 3">
    <name type="scientific">Microlunatus parietis</name>
    <dbReference type="NCBI Taxonomy" id="682979"/>
    <lineage>
        <taxon>Bacteria</taxon>
        <taxon>Bacillati</taxon>
        <taxon>Actinomycetota</taxon>
        <taxon>Actinomycetes</taxon>
        <taxon>Propionibacteriales</taxon>
        <taxon>Propionibacteriaceae</taxon>
        <taxon>Microlunatus</taxon>
    </lineage>
</organism>
<comment type="caution">
    <text evidence="2">The sequence shown here is derived from an EMBL/GenBank/DDBJ whole genome shotgun (WGS) entry which is preliminary data.</text>
</comment>
<proteinExistence type="predicted"/>
<evidence type="ECO:0000313" key="3">
    <source>
        <dbReference type="Proteomes" id="UP000569914"/>
    </source>
</evidence>
<evidence type="ECO:0000313" key="2">
    <source>
        <dbReference type="EMBL" id="NYE70415.1"/>
    </source>
</evidence>
<keyword evidence="1" id="KW-0472">Membrane</keyword>
<feature type="transmembrane region" description="Helical" evidence="1">
    <location>
        <begin position="5"/>
        <end position="21"/>
    </location>
</feature>
<gene>
    <name evidence="2" type="ORF">BKA15_001744</name>
</gene>
<accession>A0A7Y9I521</accession>
<dbReference type="Proteomes" id="UP000569914">
    <property type="component" value="Unassembled WGS sequence"/>
</dbReference>
<dbReference type="EMBL" id="JACCBU010000001">
    <property type="protein sequence ID" value="NYE70415.1"/>
    <property type="molecule type" value="Genomic_DNA"/>
</dbReference>
<dbReference type="RefSeq" id="WP_179749843.1">
    <property type="nucleotide sequence ID" value="NZ_JACCBU010000001.1"/>
</dbReference>
<keyword evidence="3" id="KW-1185">Reference proteome</keyword>